<dbReference type="InParanoid" id="A0A0G4EPJ4"/>
<accession>A0A0G4EPJ4</accession>
<feature type="chain" id="PRO_5005188099" evidence="1">
    <location>
        <begin position="25"/>
        <end position="183"/>
    </location>
</feature>
<dbReference type="EMBL" id="CDMY01000281">
    <property type="protein sequence ID" value="CEL99475.1"/>
    <property type="molecule type" value="Genomic_DNA"/>
</dbReference>
<dbReference type="VEuPathDB" id="CryptoDB:Vbra_12585"/>
<gene>
    <name evidence="2" type="ORF">Vbra_12585</name>
</gene>
<proteinExistence type="predicted"/>
<reference evidence="2 3" key="1">
    <citation type="submission" date="2014-11" db="EMBL/GenBank/DDBJ databases">
        <authorList>
            <person name="Zhu J."/>
            <person name="Qi W."/>
            <person name="Song R."/>
        </authorList>
    </citation>
    <scope>NUCLEOTIDE SEQUENCE [LARGE SCALE GENOMIC DNA]</scope>
</reference>
<keyword evidence="1" id="KW-0732">Signal</keyword>
<feature type="signal peptide" evidence="1">
    <location>
        <begin position="1"/>
        <end position="24"/>
    </location>
</feature>
<dbReference type="AlphaFoldDB" id="A0A0G4EPJ4"/>
<evidence type="ECO:0000313" key="2">
    <source>
        <dbReference type="EMBL" id="CEL99475.1"/>
    </source>
</evidence>
<sequence>MQIPQSIAAAAAILIVASITPSEGALTRHDVNAARPVKFRQALTQRLGSHGDGIATDTVSSILQNGTAEQEWTLDCSGHTRCSLSEPCTAGAGGDMFEMFQECYTKKTFLDVLTDKFRGAIKDGSALTLRQQCTRASRKKATDQYFKALQMSEHYNGSYYRRALGQIDSVFADCECCIKETAV</sequence>
<dbReference type="Proteomes" id="UP000041254">
    <property type="component" value="Unassembled WGS sequence"/>
</dbReference>
<organism evidence="2 3">
    <name type="scientific">Vitrella brassicaformis (strain CCMP3155)</name>
    <dbReference type="NCBI Taxonomy" id="1169540"/>
    <lineage>
        <taxon>Eukaryota</taxon>
        <taxon>Sar</taxon>
        <taxon>Alveolata</taxon>
        <taxon>Colpodellida</taxon>
        <taxon>Vitrellaceae</taxon>
        <taxon>Vitrella</taxon>
    </lineage>
</organism>
<protein>
    <submittedName>
        <fullName evidence="2">Uncharacterized protein</fullName>
    </submittedName>
</protein>
<evidence type="ECO:0000313" key="3">
    <source>
        <dbReference type="Proteomes" id="UP000041254"/>
    </source>
</evidence>
<keyword evidence="3" id="KW-1185">Reference proteome</keyword>
<evidence type="ECO:0000256" key="1">
    <source>
        <dbReference type="SAM" id="SignalP"/>
    </source>
</evidence>
<name>A0A0G4EPJ4_VITBC</name>